<evidence type="ECO:0000313" key="4">
    <source>
        <dbReference type="Proteomes" id="UP000823604"/>
    </source>
</evidence>
<dbReference type="AlphaFoldDB" id="A0A9D9IJF4"/>
<keyword evidence="2" id="KW-0812">Transmembrane</keyword>
<feature type="coiled-coil region" evidence="1">
    <location>
        <begin position="40"/>
        <end position="95"/>
    </location>
</feature>
<keyword evidence="2" id="KW-0472">Membrane</keyword>
<evidence type="ECO:0008006" key="5">
    <source>
        <dbReference type="Google" id="ProtNLM"/>
    </source>
</evidence>
<evidence type="ECO:0000256" key="1">
    <source>
        <dbReference type="SAM" id="Coils"/>
    </source>
</evidence>
<accession>A0A9D9IJF4</accession>
<gene>
    <name evidence="3" type="ORF">IAB81_06225</name>
</gene>
<evidence type="ECO:0000313" key="3">
    <source>
        <dbReference type="EMBL" id="MBO8473211.1"/>
    </source>
</evidence>
<organism evidence="3 4">
    <name type="scientific">Candidatus Merdivivens pullicola</name>
    <dbReference type="NCBI Taxonomy" id="2840872"/>
    <lineage>
        <taxon>Bacteria</taxon>
        <taxon>Pseudomonadati</taxon>
        <taxon>Bacteroidota</taxon>
        <taxon>Bacteroidia</taxon>
        <taxon>Bacteroidales</taxon>
        <taxon>Muribaculaceae</taxon>
        <taxon>Muribaculaceae incertae sedis</taxon>
        <taxon>Candidatus Merdivivens</taxon>
    </lineage>
</organism>
<comment type="caution">
    <text evidence="3">The sequence shown here is derived from an EMBL/GenBank/DDBJ whole genome shotgun (WGS) entry which is preliminary data.</text>
</comment>
<reference evidence="3" key="1">
    <citation type="submission" date="2020-10" db="EMBL/GenBank/DDBJ databases">
        <authorList>
            <person name="Gilroy R."/>
        </authorList>
    </citation>
    <scope>NUCLEOTIDE SEQUENCE</scope>
    <source>
        <strain evidence="3">B1-8020</strain>
    </source>
</reference>
<keyword evidence="1" id="KW-0175">Coiled coil</keyword>
<dbReference type="EMBL" id="JADIMA010000060">
    <property type="protein sequence ID" value="MBO8473211.1"/>
    <property type="molecule type" value="Genomic_DNA"/>
</dbReference>
<evidence type="ECO:0000256" key="2">
    <source>
        <dbReference type="SAM" id="Phobius"/>
    </source>
</evidence>
<keyword evidence="2" id="KW-1133">Transmembrane helix</keyword>
<proteinExistence type="predicted"/>
<protein>
    <recommendedName>
        <fullName evidence="5">Cell division protein ZapB</fullName>
    </recommendedName>
</protein>
<reference evidence="3" key="2">
    <citation type="journal article" date="2021" name="PeerJ">
        <title>Extensive microbial diversity within the chicken gut microbiome revealed by metagenomics and culture.</title>
        <authorList>
            <person name="Gilroy R."/>
            <person name="Ravi A."/>
            <person name="Getino M."/>
            <person name="Pursley I."/>
            <person name="Horton D.L."/>
            <person name="Alikhan N.F."/>
            <person name="Baker D."/>
            <person name="Gharbi K."/>
            <person name="Hall N."/>
            <person name="Watson M."/>
            <person name="Adriaenssens E.M."/>
            <person name="Foster-Nyarko E."/>
            <person name="Jarju S."/>
            <person name="Secka A."/>
            <person name="Antonio M."/>
            <person name="Oren A."/>
            <person name="Chaudhuri R.R."/>
            <person name="La Ragione R."/>
            <person name="Hildebrand F."/>
            <person name="Pallen M.J."/>
        </authorList>
    </citation>
    <scope>NUCLEOTIDE SEQUENCE</scope>
    <source>
        <strain evidence="3">B1-8020</strain>
    </source>
</reference>
<name>A0A9D9IJF4_9BACT</name>
<feature type="transmembrane region" description="Helical" evidence="2">
    <location>
        <begin position="12"/>
        <end position="30"/>
    </location>
</feature>
<dbReference type="Proteomes" id="UP000823604">
    <property type="component" value="Unassembled WGS sequence"/>
</dbReference>
<sequence>MKRGICPAGMSPFFIFCQNIFPVCIFLLILHDRLKVCLMLDDLTQSIETLLARYEKVKGQNVVLSQRLEACEAKLEANKSTIEILEKKIRNLQLSEAFELSSRKENKDAVKRVEKLIREIDNCIVLLGDE</sequence>